<evidence type="ECO:0000256" key="2">
    <source>
        <dbReference type="SAM" id="Phobius"/>
    </source>
</evidence>
<dbReference type="RefSeq" id="WP_203906901.1">
    <property type="nucleotide sequence ID" value="NZ_BONY01000005.1"/>
</dbReference>
<feature type="compositionally biased region" description="Basic and acidic residues" evidence="1">
    <location>
        <begin position="74"/>
        <end position="93"/>
    </location>
</feature>
<evidence type="ECO:0000313" key="3">
    <source>
        <dbReference type="EMBL" id="GIH02970.1"/>
    </source>
</evidence>
<feature type="transmembrane region" description="Helical" evidence="2">
    <location>
        <begin position="41"/>
        <end position="67"/>
    </location>
</feature>
<protein>
    <submittedName>
        <fullName evidence="3">Uncharacterized protein</fullName>
    </submittedName>
</protein>
<keyword evidence="4" id="KW-1185">Reference proteome</keyword>
<comment type="caution">
    <text evidence="3">The sequence shown here is derived from an EMBL/GenBank/DDBJ whole genome shotgun (WGS) entry which is preliminary data.</text>
</comment>
<proteinExistence type="predicted"/>
<dbReference type="Proteomes" id="UP000612899">
    <property type="component" value="Unassembled WGS sequence"/>
</dbReference>
<organism evidence="3 4">
    <name type="scientific">Rhizocola hellebori</name>
    <dbReference type="NCBI Taxonomy" id="1392758"/>
    <lineage>
        <taxon>Bacteria</taxon>
        <taxon>Bacillati</taxon>
        <taxon>Actinomycetota</taxon>
        <taxon>Actinomycetes</taxon>
        <taxon>Micromonosporales</taxon>
        <taxon>Micromonosporaceae</taxon>
        <taxon>Rhizocola</taxon>
    </lineage>
</organism>
<sequence length="141" mass="14364">MTRSDLPSDAPVESGDIGPRPATVSPAARSSWPQWPSPQQALGLVGAFLLGACLCGGAGLVIGGIAGTYSSDHGPGRDGYYRRDDYYRRDGDFRPLPLPPTPAANTPAAPSPSVSPTPSVSPKPTPSRVASASPSPSPSPS</sequence>
<feature type="region of interest" description="Disordered" evidence="1">
    <location>
        <begin position="65"/>
        <end position="141"/>
    </location>
</feature>
<evidence type="ECO:0000256" key="1">
    <source>
        <dbReference type="SAM" id="MobiDB-lite"/>
    </source>
</evidence>
<feature type="region of interest" description="Disordered" evidence="1">
    <location>
        <begin position="1"/>
        <end position="36"/>
    </location>
</feature>
<evidence type="ECO:0000313" key="4">
    <source>
        <dbReference type="Proteomes" id="UP000612899"/>
    </source>
</evidence>
<dbReference type="AlphaFoldDB" id="A0A8J3Q343"/>
<name>A0A8J3Q343_9ACTN</name>
<dbReference type="EMBL" id="BONY01000005">
    <property type="protein sequence ID" value="GIH02970.1"/>
    <property type="molecule type" value="Genomic_DNA"/>
</dbReference>
<feature type="compositionally biased region" description="Pro residues" evidence="1">
    <location>
        <begin position="109"/>
        <end position="125"/>
    </location>
</feature>
<keyword evidence="2" id="KW-1133">Transmembrane helix</keyword>
<accession>A0A8J3Q343</accession>
<keyword evidence="2" id="KW-0472">Membrane</keyword>
<gene>
    <name evidence="3" type="ORF">Rhe02_10370</name>
</gene>
<keyword evidence="2" id="KW-0812">Transmembrane</keyword>
<reference evidence="3" key="1">
    <citation type="submission" date="2021-01" db="EMBL/GenBank/DDBJ databases">
        <title>Whole genome shotgun sequence of Rhizocola hellebori NBRC 109834.</title>
        <authorList>
            <person name="Komaki H."/>
            <person name="Tamura T."/>
        </authorList>
    </citation>
    <scope>NUCLEOTIDE SEQUENCE</scope>
    <source>
        <strain evidence="3">NBRC 109834</strain>
    </source>
</reference>